<dbReference type="Gene3D" id="1.10.10.10">
    <property type="entry name" value="Winged helix-like DNA-binding domain superfamily/Winged helix DNA-binding domain"/>
    <property type="match status" value="1"/>
</dbReference>
<accession>A0A8H9HLH6</accession>
<organism evidence="6 7">
    <name type="scientific">Streptomyces gougerotii</name>
    <dbReference type="NCBI Taxonomy" id="53448"/>
    <lineage>
        <taxon>Bacteria</taxon>
        <taxon>Bacillati</taxon>
        <taxon>Actinomycetota</taxon>
        <taxon>Actinomycetes</taxon>
        <taxon>Kitasatosporales</taxon>
        <taxon>Streptomycetaceae</taxon>
        <taxon>Streptomyces</taxon>
        <taxon>Streptomyces diastaticus group</taxon>
    </lineage>
</organism>
<dbReference type="EMBL" id="BMSC01000008">
    <property type="protein sequence ID" value="GGU74550.1"/>
    <property type="molecule type" value="Genomic_DNA"/>
</dbReference>
<dbReference type="Pfam" id="PF00392">
    <property type="entry name" value="GntR"/>
    <property type="match status" value="1"/>
</dbReference>
<dbReference type="AlphaFoldDB" id="A0A8H9HLH6"/>
<dbReference type="SMART" id="SM00895">
    <property type="entry name" value="FCD"/>
    <property type="match status" value="1"/>
</dbReference>
<evidence type="ECO:0000313" key="6">
    <source>
        <dbReference type="EMBL" id="GGU74550.1"/>
    </source>
</evidence>
<dbReference type="SMART" id="SM00345">
    <property type="entry name" value="HTH_GNTR"/>
    <property type="match status" value="1"/>
</dbReference>
<sequence length="289" mass="31921">MLNEAVPATSRPRWPPGRTAAASRIARMRSSGHSSPSSLPQSGPAQHGLLKERIARQLEHDIRSGRIAVGQKLPSERELAAEFEASRGVVREVLRRLEAQHLIEVAPGRGSFVREQTSGQARDYDALYRAGRPTVRQLIEARIPMETEMVRLAARRATDEDLLALRTARDDLEGANDVVDKARADLAFHDAIAVASKNPVLRIMLSSISGMMFELMLRSNSDPSIGAPGVPHHPEIFEALEARDEELATERMREHLMLGLRTYGADLDVQVDLMARNHIEALLGQGDRA</sequence>
<evidence type="ECO:0000256" key="2">
    <source>
        <dbReference type="ARBA" id="ARBA00023125"/>
    </source>
</evidence>
<dbReference type="GO" id="GO:0003677">
    <property type="term" value="F:DNA binding"/>
    <property type="evidence" value="ECO:0007669"/>
    <property type="project" value="UniProtKB-KW"/>
</dbReference>
<evidence type="ECO:0000256" key="1">
    <source>
        <dbReference type="ARBA" id="ARBA00023015"/>
    </source>
</evidence>
<evidence type="ECO:0000256" key="4">
    <source>
        <dbReference type="SAM" id="MobiDB-lite"/>
    </source>
</evidence>
<dbReference type="InterPro" id="IPR008920">
    <property type="entry name" value="TF_FadR/GntR_C"/>
</dbReference>
<reference evidence="6" key="2">
    <citation type="submission" date="2020-09" db="EMBL/GenBank/DDBJ databases">
        <authorList>
            <person name="Sun Q."/>
            <person name="Ohkuma M."/>
        </authorList>
    </citation>
    <scope>NUCLEOTIDE SEQUENCE</scope>
    <source>
        <strain evidence="6">JCM 4136</strain>
    </source>
</reference>
<protein>
    <recommendedName>
        <fullName evidence="5">HTH gntR-type domain-containing protein</fullName>
    </recommendedName>
</protein>
<dbReference type="Proteomes" id="UP000660975">
    <property type="component" value="Unassembled WGS sequence"/>
</dbReference>
<dbReference type="InterPro" id="IPR036390">
    <property type="entry name" value="WH_DNA-bd_sf"/>
</dbReference>
<dbReference type="Gene3D" id="1.20.120.530">
    <property type="entry name" value="GntR ligand-binding domain-like"/>
    <property type="match status" value="1"/>
</dbReference>
<evidence type="ECO:0000259" key="5">
    <source>
        <dbReference type="PROSITE" id="PS50949"/>
    </source>
</evidence>
<dbReference type="PROSITE" id="PS50949">
    <property type="entry name" value="HTH_GNTR"/>
    <property type="match status" value="1"/>
</dbReference>
<evidence type="ECO:0000313" key="7">
    <source>
        <dbReference type="Proteomes" id="UP000660975"/>
    </source>
</evidence>
<dbReference type="InterPro" id="IPR011711">
    <property type="entry name" value="GntR_C"/>
</dbReference>
<name>A0A8H9HLH6_9ACTN</name>
<comment type="caution">
    <text evidence="6">The sequence shown here is derived from an EMBL/GenBank/DDBJ whole genome shotgun (WGS) entry which is preliminary data.</text>
</comment>
<dbReference type="SUPFAM" id="SSF48008">
    <property type="entry name" value="GntR ligand-binding domain-like"/>
    <property type="match status" value="1"/>
</dbReference>
<keyword evidence="3" id="KW-0804">Transcription</keyword>
<keyword evidence="2" id="KW-0238">DNA-binding</keyword>
<dbReference type="PRINTS" id="PR00035">
    <property type="entry name" value="HTHGNTR"/>
</dbReference>
<dbReference type="InterPro" id="IPR000524">
    <property type="entry name" value="Tscrpt_reg_HTH_GntR"/>
</dbReference>
<proteinExistence type="predicted"/>
<dbReference type="PANTHER" id="PTHR43537">
    <property type="entry name" value="TRANSCRIPTIONAL REGULATOR, GNTR FAMILY"/>
    <property type="match status" value="1"/>
</dbReference>
<dbReference type="InterPro" id="IPR036388">
    <property type="entry name" value="WH-like_DNA-bd_sf"/>
</dbReference>
<dbReference type="PANTHER" id="PTHR43537:SF5">
    <property type="entry name" value="UXU OPERON TRANSCRIPTIONAL REGULATOR"/>
    <property type="match status" value="1"/>
</dbReference>
<feature type="compositionally biased region" description="Low complexity" evidence="4">
    <location>
        <begin position="18"/>
        <end position="44"/>
    </location>
</feature>
<reference evidence="6" key="1">
    <citation type="journal article" date="2014" name="Int. J. Syst. Evol. Microbiol.">
        <title>Complete genome sequence of Corynebacterium casei LMG S-19264T (=DSM 44701T), isolated from a smear-ripened cheese.</title>
        <authorList>
            <consortium name="US DOE Joint Genome Institute (JGI-PGF)"/>
            <person name="Walter F."/>
            <person name="Albersmeier A."/>
            <person name="Kalinowski J."/>
            <person name="Ruckert C."/>
        </authorList>
    </citation>
    <scope>NUCLEOTIDE SEQUENCE</scope>
    <source>
        <strain evidence="6">JCM 4136</strain>
    </source>
</reference>
<dbReference type="SUPFAM" id="SSF46785">
    <property type="entry name" value="Winged helix' DNA-binding domain"/>
    <property type="match status" value="1"/>
</dbReference>
<gene>
    <name evidence="6" type="ORF">GCM10010227_31050</name>
</gene>
<evidence type="ECO:0000256" key="3">
    <source>
        <dbReference type="ARBA" id="ARBA00023163"/>
    </source>
</evidence>
<feature type="domain" description="HTH gntR-type" evidence="5">
    <location>
        <begin position="48"/>
        <end position="116"/>
    </location>
</feature>
<dbReference type="Pfam" id="PF07729">
    <property type="entry name" value="FCD"/>
    <property type="match status" value="1"/>
</dbReference>
<dbReference type="CDD" id="cd07377">
    <property type="entry name" value="WHTH_GntR"/>
    <property type="match status" value="1"/>
</dbReference>
<keyword evidence="1" id="KW-0805">Transcription regulation</keyword>
<feature type="region of interest" description="Disordered" evidence="4">
    <location>
        <begin position="1"/>
        <end position="46"/>
    </location>
</feature>
<dbReference type="GO" id="GO:0003700">
    <property type="term" value="F:DNA-binding transcription factor activity"/>
    <property type="evidence" value="ECO:0007669"/>
    <property type="project" value="InterPro"/>
</dbReference>